<evidence type="ECO:0000256" key="3">
    <source>
        <dbReference type="ARBA" id="ARBA00023065"/>
    </source>
</evidence>
<keyword evidence="3" id="KW-0406">Ion transport</keyword>
<evidence type="ECO:0000313" key="5">
    <source>
        <dbReference type="Proteomes" id="UP001172756"/>
    </source>
</evidence>
<gene>
    <name evidence="4" type="ORF">QQ002_08445</name>
</gene>
<dbReference type="InterPro" id="IPR002699">
    <property type="entry name" value="V_ATPase_D"/>
</dbReference>
<organism evidence="4 5">
    <name type="scientific">Demequina lignilytica</name>
    <dbReference type="NCBI Taxonomy" id="3051663"/>
    <lineage>
        <taxon>Bacteria</taxon>
        <taxon>Bacillati</taxon>
        <taxon>Actinomycetota</taxon>
        <taxon>Actinomycetes</taxon>
        <taxon>Micrococcales</taxon>
        <taxon>Demequinaceae</taxon>
        <taxon>Demequina</taxon>
    </lineage>
</organism>
<protein>
    <submittedName>
        <fullName evidence="4">V-type ATP synthase subunit D</fullName>
    </submittedName>
</protein>
<name>A0AB35MIF4_9MICO</name>
<dbReference type="EMBL" id="JAUHQB010000005">
    <property type="protein sequence ID" value="MDN4483561.1"/>
    <property type="molecule type" value="Genomic_DNA"/>
</dbReference>
<sequence length="209" mass="22471">MPDVGRAARLRVQRQLAVARHGVDMLERKQRIVAAEHERLLLGADHLQLAWERAARDAAVWADRAAALDGWPAIEAAAPSGAATMRAEAGHVMGVEFTDAGEATVPERLPSGGSSALELAAAAMAEAVRAAAAYAAARRATATVEAELVATRTRRRAVEHRWIPRLEDELARIEGALEELEREENLRVRWALDARRPRRTAGSGTGGAG</sequence>
<evidence type="ECO:0000313" key="4">
    <source>
        <dbReference type="EMBL" id="MDN4483561.1"/>
    </source>
</evidence>
<evidence type="ECO:0000256" key="1">
    <source>
        <dbReference type="ARBA" id="ARBA00005850"/>
    </source>
</evidence>
<reference evidence="4 5" key="1">
    <citation type="submission" date="2023-06" db="EMBL/GenBank/DDBJ databases">
        <title>SYSU T0a273.</title>
        <authorList>
            <person name="Gao L."/>
            <person name="Fang B.-Z."/>
            <person name="Li W.-J."/>
        </authorList>
    </citation>
    <scope>NUCLEOTIDE SEQUENCE [LARGE SCALE GENOMIC DNA]</scope>
    <source>
        <strain evidence="4 5">SYSU T0a273</strain>
    </source>
</reference>
<comment type="caution">
    <text evidence="4">The sequence shown here is derived from an EMBL/GenBank/DDBJ whole genome shotgun (WGS) entry which is preliminary data.</text>
</comment>
<keyword evidence="2" id="KW-0813">Transport</keyword>
<evidence type="ECO:0000256" key="2">
    <source>
        <dbReference type="ARBA" id="ARBA00022448"/>
    </source>
</evidence>
<dbReference type="Pfam" id="PF01813">
    <property type="entry name" value="ATP-synt_D"/>
    <property type="match status" value="1"/>
</dbReference>
<dbReference type="GO" id="GO:0046961">
    <property type="term" value="F:proton-transporting ATPase activity, rotational mechanism"/>
    <property type="evidence" value="ECO:0007669"/>
    <property type="project" value="InterPro"/>
</dbReference>
<proteinExistence type="inferred from homology"/>
<dbReference type="Proteomes" id="UP001172756">
    <property type="component" value="Unassembled WGS sequence"/>
</dbReference>
<accession>A0AB35MIF4</accession>
<dbReference type="AlphaFoldDB" id="A0AB35MIF4"/>
<dbReference type="Gene3D" id="1.10.287.3240">
    <property type="match status" value="1"/>
</dbReference>
<comment type="similarity">
    <text evidence="1">Belongs to the V-ATPase D subunit family.</text>
</comment>
<dbReference type="RefSeq" id="WP_301160393.1">
    <property type="nucleotide sequence ID" value="NZ_JAUHQB010000005.1"/>
</dbReference>
<dbReference type="PANTHER" id="PTHR11671">
    <property type="entry name" value="V-TYPE ATP SYNTHASE SUBUNIT D"/>
    <property type="match status" value="1"/>
</dbReference>